<feature type="domain" description="TIR" evidence="2">
    <location>
        <begin position="59"/>
        <end position="200"/>
    </location>
</feature>
<dbReference type="SMART" id="SM00567">
    <property type="entry name" value="EZ_HEAT"/>
    <property type="match status" value="4"/>
</dbReference>
<dbReference type="PANTHER" id="PTHR12697">
    <property type="entry name" value="PBS LYASE HEAT-LIKE PROTEIN"/>
    <property type="match status" value="1"/>
</dbReference>
<dbReference type="Gene3D" id="3.40.50.10140">
    <property type="entry name" value="Toll/interleukin-1 receptor homology (TIR) domain"/>
    <property type="match status" value="1"/>
</dbReference>
<organism evidence="3 4">
    <name type="scientific">Mytilus edulis</name>
    <name type="common">Blue mussel</name>
    <dbReference type="NCBI Taxonomy" id="6550"/>
    <lineage>
        <taxon>Eukaryota</taxon>
        <taxon>Metazoa</taxon>
        <taxon>Spiralia</taxon>
        <taxon>Lophotrochozoa</taxon>
        <taxon>Mollusca</taxon>
        <taxon>Bivalvia</taxon>
        <taxon>Autobranchia</taxon>
        <taxon>Pteriomorphia</taxon>
        <taxon>Mytilida</taxon>
        <taxon>Mytiloidea</taxon>
        <taxon>Mytilidae</taxon>
        <taxon>Mytilinae</taxon>
        <taxon>Mytilus</taxon>
    </lineage>
</organism>
<evidence type="ECO:0000313" key="4">
    <source>
        <dbReference type="Proteomes" id="UP000683360"/>
    </source>
</evidence>
<comment type="caution">
    <text evidence="3">The sequence shown here is derived from an EMBL/GenBank/DDBJ whole genome shotgun (WGS) entry which is preliminary data.</text>
</comment>
<dbReference type="PANTHER" id="PTHR12697:SF29">
    <property type="entry name" value="TIR DOMAIN-CONTAINING PROTEIN"/>
    <property type="match status" value="1"/>
</dbReference>
<dbReference type="InterPro" id="IPR000157">
    <property type="entry name" value="TIR_dom"/>
</dbReference>
<dbReference type="GO" id="GO:0007165">
    <property type="term" value="P:signal transduction"/>
    <property type="evidence" value="ECO:0007669"/>
    <property type="project" value="InterPro"/>
</dbReference>
<evidence type="ECO:0000256" key="1">
    <source>
        <dbReference type="SAM" id="MobiDB-lite"/>
    </source>
</evidence>
<proteinExistence type="predicted"/>
<dbReference type="Gene3D" id="1.25.10.10">
    <property type="entry name" value="Leucine-rich Repeat Variant"/>
    <property type="match status" value="1"/>
</dbReference>
<dbReference type="Proteomes" id="UP000683360">
    <property type="component" value="Unassembled WGS sequence"/>
</dbReference>
<feature type="region of interest" description="Disordered" evidence="1">
    <location>
        <begin position="1"/>
        <end position="55"/>
    </location>
</feature>
<dbReference type="InterPro" id="IPR016024">
    <property type="entry name" value="ARM-type_fold"/>
</dbReference>
<name>A0A8S3Q539_MYTED</name>
<reference evidence="3" key="1">
    <citation type="submission" date="2021-03" db="EMBL/GenBank/DDBJ databases">
        <authorList>
            <person name="Bekaert M."/>
        </authorList>
    </citation>
    <scope>NUCLEOTIDE SEQUENCE</scope>
</reference>
<dbReference type="Pfam" id="PF13646">
    <property type="entry name" value="HEAT_2"/>
    <property type="match status" value="1"/>
</dbReference>
<dbReference type="SUPFAM" id="SSF52200">
    <property type="entry name" value="Toll/Interleukin receptor TIR domain"/>
    <property type="match status" value="1"/>
</dbReference>
<dbReference type="SUPFAM" id="SSF48371">
    <property type="entry name" value="ARM repeat"/>
    <property type="match status" value="1"/>
</dbReference>
<evidence type="ECO:0000259" key="2">
    <source>
        <dbReference type="PROSITE" id="PS50104"/>
    </source>
</evidence>
<dbReference type="AlphaFoldDB" id="A0A8S3Q539"/>
<dbReference type="GO" id="GO:0016491">
    <property type="term" value="F:oxidoreductase activity"/>
    <property type="evidence" value="ECO:0007669"/>
    <property type="project" value="TreeGrafter"/>
</dbReference>
<accession>A0A8S3Q539</accession>
<dbReference type="EMBL" id="CAJPWZ010000371">
    <property type="protein sequence ID" value="CAG2191842.1"/>
    <property type="molecule type" value="Genomic_DNA"/>
</dbReference>
<dbReference type="Pfam" id="PF13676">
    <property type="entry name" value="TIR_2"/>
    <property type="match status" value="1"/>
</dbReference>
<sequence length="468" mass="53093">MGAGASKKKDKEPKTPSRLAPTGGQNRSRASSLTPSTGTNAARPRSRSRSPGINPAKLETKDLMISYSHADKEFMNKLKDNLELNGITVWVDVIGLTAGVDFLQKIGQAILDAKLFITLLSSNSVKSKYCQDEVALAYISQKALFPVAIESRETIQEHMDTGMKLQTASIEWSMFVDPDNFTGDFQKLLSKLKLELKDQGEEKNSKKRLKKQQNSFSSSLKQEKPDKHLVENPYKYWSDLYKDAEMIPWQRFITDFTRIFQSKMDAIFTGEDKEWLMANLYSEMEDEDEEDEMLLKENFINFCKVDEEIQPLWPRVEDHTRELYAMREVFDMDSSVRLEAIQNLGKFQSTTVINALRDLLRSTSSNVRAVAAVSLVKTGDKDPSTVDNLMKCLNDKDRLVREAGCLALGQLHAKKAVPKLLHLWRNDFISHVREAAQASLEQIGGKEVEEAMHITKVLAEEIRMLTAE</sequence>
<dbReference type="OrthoDB" id="194358at2759"/>
<dbReference type="InterPro" id="IPR011989">
    <property type="entry name" value="ARM-like"/>
</dbReference>
<evidence type="ECO:0000313" key="3">
    <source>
        <dbReference type="EMBL" id="CAG2191842.1"/>
    </source>
</evidence>
<feature type="compositionally biased region" description="Polar residues" evidence="1">
    <location>
        <begin position="23"/>
        <end position="40"/>
    </location>
</feature>
<protein>
    <recommendedName>
        <fullName evidence="2">TIR domain-containing protein</fullName>
    </recommendedName>
</protein>
<dbReference type="PROSITE" id="PS50104">
    <property type="entry name" value="TIR"/>
    <property type="match status" value="1"/>
</dbReference>
<gene>
    <name evidence="3" type="ORF">MEDL_7050</name>
</gene>
<feature type="region of interest" description="Disordered" evidence="1">
    <location>
        <begin position="203"/>
        <end position="224"/>
    </location>
</feature>
<dbReference type="InterPro" id="IPR004155">
    <property type="entry name" value="PBS_lyase_HEAT"/>
</dbReference>
<keyword evidence="4" id="KW-1185">Reference proteome</keyword>
<dbReference type="InterPro" id="IPR035897">
    <property type="entry name" value="Toll_tir_struct_dom_sf"/>
</dbReference>